<evidence type="ECO:0000313" key="6">
    <source>
        <dbReference type="Proteomes" id="UP000886842"/>
    </source>
</evidence>
<protein>
    <submittedName>
        <fullName evidence="5">AraC family transcriptional regulator</fullName>
    </submittedName>
</protein>
<comment type="caution">
    <text evidence="5">The sequence shown here is derived from an EMBL/GenBank/DDBJ whole genome shotgun (WGS) entry which is preliminary data.</text>
</comment>
<organism evidence="5 6">
    <name type="scientific">Candidatus Avipropionibacterium avicola</name>
    <dbReference type="NCBI Taxonomy" id="2840701"/>
    <lineage>
        <taxon>Bacteria</taxon>
        <taxon>Bacillati</taxon>
        <taxon>Actinomycetota</taxon>
        <taxon>Actinomycetes</taxon>
        <taxon>Propionibacteriales</taxon>
        <taxon>Propionibacteriaceae</taxon>
        <taxon>Propionibacteriaceae incertae sedis</taxon>
        <taxon>Candidatus Avipropionibacterium</taxon>
    </lineage>
</organism>
<evidence type="ECO:0000259" key="4">
    <source>
        <dbReference type="PROSITE" id="PS01124"/>
    </source>
</evidence>
<dbReference type="Pfam" id="PF20240">
    <property type="entry name" value="DUF6597"/>
    <property type="match status" value="1"/>
</dbReference>
<dbReference type="SMART" id="SM00342">
    <property type="entry name" value="HTH_ARAC"/>
    <property type="match status" value="1"/>
</dbReference>
<evidence type="ECO:0000256" key="2">
    <source>
        <dbReference type="ARBA" id="ARBA00023125"/>
    </source>
</evidence>
<evidence type="ECO:0000256" key="1">
    <source>
        <dbReference type="ARBA" id="ARBA00023015"/>
    </source>
</evidence>
<dbReference type="Gene3D" id="1.10.10.60">
    <property type="entry name" value="Homeodomain-like"/>
    <property type="match status" value="1"/>
</dbReference>
<reference evidence="5" key="1">
    <citation type="submission" date="2020-10" db="EMBL/GenBank/DDBJ databases">
        <authorList>
            <person name="Gilroy R."/>
        </authorList>
    </citation>
    <scope>NUCLEOTIDE SEQUENCE</scope>
    <source>
        <strain evidence="5">ChiGjej1B1-24693</strain>
    </source>
</reference>
<proteinExistence type="predicted"/>
<keyword evidence="3" id="KW-0804">Transcription</keyword>
<dbReference type="GO" id="GO:0003700">
    <property type="term" value="F:DNA-binding transcription factor activity"/>
    <property type="evidence" value="ECO:0007669"/>
    <property type="project" value="InterPro"/>
</dbReference>
<accession>A0A9D1KNC1</accession>
<dbReference type="InterPro" id="IPR018060">
    <property type="entry name" value="HTH_AraC"/>
</dbReference>
<evidence type="ECO:0000256" key="3">
    <source>
        <dbReference type="ARBA" id="ARBA00023163"/>
    </source>
</evidence>
<keyword evidence="1" id="KW-0805">Transcription regulation</keyword>
<feature type="domain" description="HTH araC/xylS-type" evidence="4">
    <location>
        <begin position="161"/>
        <end position="263"/>
    </location>
</feature>
<reference evidence="5" key="2">
    <citation type="journal article" date="2021" name="PeerJ">
        <title>Extensive microbial diversity within the chicken gut microbiome revealed by metagenomics and culture.</title>
        <authorList>
            <person name="Gilroy R."/>
            <person name="Ravi A."/>
            <person name="Getino M."/>
            <person name="Pursley I."/>
            <person name="Horton D.L."/>
            <person name="Alikhan N.F."/>
            <person name="Baker D."/>
            <person name="Gharbi K."/>
            <person name="Hall N."/>
            <person name="Watson M."/>
            <person name="Adriaenssens E.M."/>
            <person name="Foster-Nyarko E."/>
            <person name="Jarju S."/>
            <person name="Secka A."/>
            <person name="Antonio M."/>
            <person name="Oren A."/>
            <person name="Chaudhuri R.R."/>
            <person name="La Ragione R."/>
            <person name="Hildebrand F."/>
            <person name="Pallen M.J."/>
        </authorList>
    </citation>
    <scope>NUCLEOTIDE SEQUENCE</scope>
    <source>
        <strain evidence="5">ChiGjej1B1-24693</strain>
    </source>
</reference>
<dbReference type="InterPro" id="IPR050204">
    <property type="entry name" value="AraC_XylS_family_regulators"/>
</dbReference>
<dbReference type="PANTHER" id="PTHR46796">
    <property type="entry name" value="HTH-TYPE TRANSCRIPTIONAL ACTIVATOR RHAS-RELATED"/>
    <property type="match status" value="1"/>
</dbReference>
<dbReference type="Pfam" id="PF12833">
    <property type="entry name" value="HTH_18"/>
    <property type="match status" value="1"/>
</dbReference>
<dbReference type="Proteomes" id="UP000886842">
    <property type="component" value="Unassembled WGS sequence"/>
</dbReference>
<dbReference type="EMBL" id="DVLP01000190">
    <property type="protein sequence ID" value="HIT75168.1"/>
    <property type="molecule type" value="Genomic_DNA"/>
</dbReference>
<evidence type="ECO:0000313" key="5">
    <source>
        <dbReference type="EMBL" id="HIT75168.1"/>
    </source>
</evidence>
<dbReference type="GO" id="GO:0043565">
    <property type="term" value="F:sequence-specific DNA binding"/>
    <property type="evidence" value="ECO:0007669"/>
    <property type="project" value="InterPro"/>
</dbReference>
<keyword evidence="2" id="KW-0238">DNA-binding</keyword>
<sequence length="270" mass="29440">MRHVDFRRHRSPEPLVGLVEWFWSVRWDLRIGFVHRQQVLSHPAVNISLGNPPPPGEDPPPGPYAERCVVNGVTTELTTRTLYASGWNLAARTTVGGFGAWVDDVASCNERALPGHQVLPGLDDDLAVRAASLSNDQIVDLLGQRLLTLLEKRPPARIAQARDVAQIASAVEHDRSVTVVADLARLAGVSTRTLQRSFLSCAGLSPTAVIRRYRLVEAAELVRDGAPVDWAEVAARLGYSDQSHLTRDFTATLGQSPARYAAAVRAAVEH</sequence>
<gene>
    <name evidence="5" type="ORF">IAA98_06260</name>
</gene>
<dbReference type="PROSITE" id="PS01124">
    <property type="entry name" value="HTH_ARAC_FAMILY_2"/>
    <property type="match status" value="1"/>
</dbReference>
<dbReference type="SUPFAM" id="SSF46689">
    <property type="entry name" value="Homeodomain-like"/>
    <property type="match status" value="1"/>
</dbReference>
<dbReference type="InterPro" id="IPR009057">
    <property type="entry name" value="Homeodomain-like_sf"/>
</dbReference>
<dbReference type="InterPro" id="IPR046532">
    <property type="entry name" value="DUF6597"/>
</dbReference>
<name>A0A9D1KNC1_9ACTN</name>
<dbReference type="AlphaFoldDB" id="A0A9D1KNC1"/>